<name>A0A0V1FBM2_TRIPS</name>
<protein>
    <submittedName>
        <fullName evidence="2">Uncharacterized protein</fullName>
    </submittedName>
</protein>
<evidence type="ECO:0000313" key="2">
    <source>
        <dbReference type="EMBL" id="KRY83237.1"/>
    </source>
</evidence>
<gene>
    <name evidence="2" type="ORF">T4D_15184</name>
</gene>
<comment type="caution">
    <text evidence="2">The sequence shown here is derived from an EMBL/GenBank/DDBJ whole genome shotgun (WGS) entry which is preliminary data.</text>
</comment>
<dbReference type="EMBL" id="JYDT01000146">
    <property type="protein sequence ID" value="KRY83237.1"/>
    <property type="molecule type" value="Genomic_DNA"/>
</dbReference>
<organism evidence="2 3">
    <name type="scientific">Trichinella pseudospiralis</name>
    <name type="common">Parasitic roundworm</name>
    <dbReference type="NCBI Taxonomy" id="6337"/>
    <lineage>
        <taxon>Eukaryota</taxon>
        <taxon>Metazoa</taxon>
        <taxon>Ecdysozoa</taxon>
        <taxon>Nematoda</taxon>
        <taxon>Enoplea</taxon>
        <taxon>Dorylaimia</taxon>
        <taxon>Trichinellida</taxon>
        <taxon>Trichinellidae</taxon>
        <taxon>Trichinella</taxon>
    </lineage>
</organism>
<dbReference type="AlphaFoldDB" id="A0A0V1FBM2"/>
<reference evidence="2 3" key="1">
    <citation type="submission" date="2015-01" db="EMBL/GenBank/DDBJ databases">
        <title>Evolution of Trichinella species and genotypes.</title>
        <authorList>
            <person name="Korhonen P.K."/>
            <person name="Edoardo P."/>
            <person name="Giuseppe L.R."/>
            <person name="Gasser R.B."/>
        </authorList>
    </citation>
    <scope>NUCLEOTIDE SEQUENCE [LARGE SCALE GENOMIC DNA]</scope>
    <source>
        <strain evidence="2">ISS470</strain>
    </source>
</reference>
<evidence type="ECO:0000256" key="1">
    <source>
        <dbReference type="SAM" id="SignalP"/>
    </source>
</evidence>
<sequence>MKETQGTLIFLVLLLQLIIADKFLSFRRNSVDGFHADHFIPLVYRKKEKVKLYRSAFDVLNLKNCEIDQSENLKAKKKEYVEKNLPARLLNAVCLGRGIYIRN</sequence>
<keyword evidence="3" id="KW-1185">Reference proteome</keyword>
<keyword evidence="1" id="KW-0732">Signal</keyword>
<dbReference type="Proteomes" id="UP000054995">
    <property type="component" value="Unassembled WGS sequence"/>
</dbReference>
<accession>A0A0V1FBM2</accession>
<evidence type="ECO:0000313" key="3">
    <source>
        <dbReference type="Proteomes" id="UP000054995"/>
    </source>
</evidence>
<feature type="chain" id="PRO_5006877861" evidence="1">
    <location>
        <begin position="21"/>
        <end position="103"/>
    </location>
</feature>
<proteinExistence type="predicted"/>
<feature type="signal peptide" evidence="1">
    <location>
        <begin position="1"/>
        <end position="20"/>
    </location>
</feature>